<feature type="domain" description="DUF4326" evidence="2">
    <location>
        <begin position="60"/>
        <end position="130"/>
    </location>
</feature>
<protein>
    <recommendedName>
        <fullName evidence="2">DUF4326 domain-containing protein</fullName>
    </recommendedName>
</protein>
<name>A0A1H1GU39_9ACTN</name>
<evidence type="ECO:0000256" key="1">
    <source>
        <dbReference type="SAM" id="MobiDB-lite"/>
    </source>
</evidence>
<dbReference type="InterPro" id="IPR025475">
    <property type="entry name" value="DUF4326"/>
</dbReference>
<dbReference type="Proteomes" id="UP000199301">
    <property type="component" value="Unassembled WGS sequence"/>
</dbReference>
<feature type="region of interest" description="Disordered" evidence="1">
    <location>
        <begin position="1"/>
        <end position="21"/>
    </location>
</feature>
<proteinExistence type="predicted"/>
<sequence length="138" mass="15453">MSERSPSLPEGTETWSEDERERARRVLAGRATAVNVRRNGPHRRLVPWLLSQDLLTYVGHRGGRHGWPESDFASPFVKQARTDRVAARDAYEEWLNGSPELLRRIDEGELAGRALGCWCAPEPCHAEVLARRAGRGAG</sequence>
<dbReference type="OrthoDB" id="3483205at2"/>
<dbReference type="AlphaFoldDB" id="A0A1H1GU39"/>
<evidence type="ECO:0000259" key="2">
    <source>
        <dbReference type="Pfam" id="PF14216"/>
    </source>
</evidence>
<evidence type="ECO:0000313" key="3">
    <source>
        <dbReference type="EMBL" id="SDR16690.1"/>
    </source>
</evidence>
<dbReference type="RefSeq" id="WP_092526452.1">
    <property type="nucleotide sequence ID" value="NZ_FNKO01000002.1"/>
</dbReference>
<gene>
    <name evidence="3" type="ORF">SAMN04489718_3881</name>
</gene>
<reference evidence="4" key="1">
    <citation type="submission" date="2016-10" db="EMBL/GenBank/DDBJ databases">
        <authorList>
            <person name="Varghese N."/>
            <person name="Submissions S."/>
        </authorList>
    </citation>
    <scope>NUCLEOTIDE SEQUENCE [LARGE SCALE GENOMIC DNA]</scope>
    <source>
        <strain evidence="4">DSM 45459</strain>
    </source>
</reference>
<dbReference type="Pfam" id="PF14216">
    <property type="entry name" value="DUF4326"/>
    <property type="match status" value="1"/>
</dbReference>
<dbReference type="EMBL" id="FNKO01000002">
    <property type="protein sequence ID" value="SDR16690.1"/>
    <property type="molecule type" value="Genomic_DNA"/>
</dbReference>
<evidence type="ECO:0000313" key="4">
    <source>
        <dbReference type="Proteomes" id="UP000199301"/>
    </source>
</evidence>
<keyword evidence="4" id="KW-1185">Reference proteome</keyword>
<accession>A0A1H1GU39</accession>
<organism evidence="3 4">
    <name type="scientific">Actinopolyspora saharensis</name>
    <dbReference type="NCBI Taxonomy" id="995062"/>
    <lineage>
        <taxon>Bacteria</taxon>
        <taxon>Bacillati</taxon>
        <taxon>Actinomycetota</taxon>
        <taxon>Actinomycetes</taxon>
        <taxon>Actinopolysporales</taxon>
        <taxon>Actinopolysporaceae</taxon>
        <taxon>Actinopolyspora</taxon>
    </lineage>
</organism>
<dbReference type="STRING" id="995062.SAMN04489718_3881"/>